<keyword evidence="2" id="KW-1185">Reference proteome</keyword>
<dbReference type="PANTHER" id="PTHR47926:SF492">
    <property type="entry name" value="DYW DOMAIN-CONTAINING PROTEIN"/>
    <property type="match status" value="1"/>
</dbReference>
<dbReference type="Gramene" id="C.cajan_37187.t">
    <property type="protein sequence ID" value="C.cajan_37187.t.cds1"/>
    <property type="gene ID" value="C.cajan_37187"/>
</dbReference>
<protein>
    <submittedName>
        <fullName evidence="1">Pentatricopeptide repeat-containing protein At5g39680 family</fullName>
    </submittedName>
</protein>
<reference evidence="1" key="1">
    <citation type="journal article" date="2012" name="Nat. Biotechnol.">
        <title>Draft genome sequence of pigeonpea (Cajanus cajan), an orphan legume crop of resource-poor farmers.</title>
        <authorList>
            <person name="Varshney R.K."/>
            <person name="Chen W."/>
            <person name="Li Y."/>
            <person name="Bharti A.K."/>
            <person name="Saxena R.K."/>
            <person name="Schlueter J.A."/>
            <person name="Donoghue M.T."/>
            <person name="Azam S."/>
            <person name="Fan G."/>
            <person name="Whaley A.M."/>
            <person name="Farmer A.D."/>
            <person name="Sheridan J."/>
            <person name="Iwata A."/>
            <person name="Tuteja R."/>
            <person name="Penmetsa R.V."/>
            <person name="Wu W."/>
            <person name="Upadhyaya H.D."/>
            <person name="Yang S.P."/>
            <person name="Shah T."/>
            <person name="Saxena K.B."/>
            <person name="Michael T."/>
            <person name="McCombie W.R."/>
            <person name="Yang B."/>
            <person name="Zhang G."/>
            <person name="Yang H."/>
            <person name="Wang J."/>
            <person name="Spillane C."/>
            <person name="Cook D.R."/>
            <person name="May G.D."/>
            <person name="Xu X."/>
            <person name="Jackson S.A."/>
        </authorList>
    </citation>
    <scope>NUCLEOTIDE SEQUENCE [LARGE SCALE GENOMIC DNA]</scope>
</reference>
<sequence length="79" mass="9470">MHVWRLKDLVLLHPQVVKSCFKNHDIVENDLINMYSNSENIDSMYNVFSNMVYRYVITWNAMTCIHSHRRLGKQVLLVF</sequence>
<proteinExistence type="predicted"/>
<dbReference type="InterPro" id="IPR046960">
    <property type="entry name" value="PPR_At4g14850-like_plant"/>
</dbReference>
<dbReference type="PANTHER" id="PTHR47926">
    <property type="entry name" value="PENTATRICOPEPTIDE REPEAT-CONTAINING PROTEIN"/>
    <property type="match status" value="1"/>
</dbReference>
<evidence type="ECO:0000313" key="2">
    <source>
        <dbReference type="Proteomes" id="UP000075243"/>
    </source>
</evidence>
<dbReference type="EMBL" id="KQ483693">
    <property type="protein sequence ID" value="KYP42909.1"/>
    <property type="molecule type" value="Genomic_DNA"/>
</dbReference>
<organism evidence="1 2">
    <name type="scientific">Cajanus cajan</name>
    <name type="common">Pigeon pea</name>
    <name type="synonym">Cajanus indicus</name>
    <dbReference type="NCBI Taxonomy" id="3821"/>
    <lineage>
        <taxon>Eukaryota</taxon>
        <taxon>Viridiplantae</taxon>
        <taxon>Streptophyta</taxon>
        <taxon>Embryophyta</taxon>
        <taxon>Tracheophyta</taxon>
        <taxon>Spermatophyta</taxon>
        <taxon>Magnoliopsida</taxon>
        <taxon>eudicotyledons</taxon>
        <taxon>Gunneridae</taxon>
        <taxon>Pentapetalae</taxon>
        <taxon>rosids</taxon>
        <taxon>fabids</taxon>
        <taxon>Fabales</taxon>
        <taxon>Fabaceae</taxon>
        <taxon>Papilionoideae</taxon>
        <taxon>50 kb inversion clade</taxon>
        <taxon>NPAAA clade</taxon>
        <taxon>indigoferoid/millettioid clade</taxon>
        <taxon>Phaseoleae</taxon>
        <taxon>Cajanus</taxon>
    </lineage>
</organism>
<dbReference type="GO" id="GO:0003723">
    <property type="term" value="F:RNA binding"/>
    <property type="evidence" value="ECO:0007669"/>
    <property type="project" value="InterPro"/>
</dbReference>
<dbReference type="AlphaFoldDB" id="A0A151RK26"/>
<name>A0A151RK26_CAJCA</name>
<dbReference type="GO" id="GO:0009451">
    <property type="term" value="P:RNA modification"/>
    <property type="evidence" value="ECO:0007669"/>
    <property type="project" value="InterPro"/>
</dbReference>
<dbReference type="Proteomes" id="UP000075243">
    <property type="component" value="Unassembled WGS sequence"/>
</dbReference>
<gene>
    <name evidence="1" type="ORF">KK1_035658</name>
</gene>
<evidence type="ECO:0000313" key="1">
    <source>
        <dbReference type="EMBL" id="KYP42909.1"/>
    </source>
</evidence>
<accession>A0A151RK26</accession>